<reference evidence="3" key="1">
    <citation type="journal article" date="2011" name="Nature">
        <title>Genome sequence and analysis of the tuber crop potato.</title>
        <authorList>
            <consortium name="The Potato Genome Sequencing Consortium"/>
        </authorList>
    </citation>
    <scope>NUCLEOTIDE SEQUENCE [LARGE SCALE GENOMIC DNA]</scope>
    <source>
        <strain evidence="3">cv. DM1-3 516 R44</strain>
    </source>
</reference>
<feature type="region of interest" description="Disordered" evidence="1">
    <location>
        <begin position="1"/>
        <end position="36"/>
    </location>
</feature>
<dbReference type="Gramene" id="PGSC0003DMT400092139">
    <property type="protein sequence ID" value="PGSC0003DMT400092139"/>
    <property type="gene ID" value="PGSC0003DMG400041710"/>
</dbReference>
<organism evidence="2 3">
    <name type="scientific">Solanum tuberosum</name>
    <name type="common">Potato</name>
    <dbReference type="NCBI Taxonomy" id="4113"/>
    <lineage>
        <taxon>Eukaryota</taxon>
        <taxon>Viridiplantae</taxon>
        <taxon>Streptophyta</taxon>
        <taxon>Embryophyta</taxon>
        <taxon>Tracheophyta</taxon>
        <taxon>Spermatophyta</taxon>
        <taxon>Magnoliopsida</taxon>
        <taxon>eudicotyledons</taxon>
        <taxon>Gunneridae</taxon>
        <taxon>Pentapetalae</taxon>
        <taxon>asterids</taxon>
        <taxon>lamiids</taxon>
        <taxon>Solanales</taxon>
        <taxon>Solanaceae</taxon>
        <taxon>Solanoideae</taxon>
        <taxon>Solaneae</taxon>
        <taxon>Solanum</taxon>
    </lineage>
</organism>
<keyword evidence="3" id="KW-1185">Reference proteome</keyword>
<name>M1DP61_SOLTU</name>
<feature type="compositionally biased region" description="Basic residues" evidence="1">
    <location>
        <begin position="10"/>
        <end position="27"/>
    </location>
</feature>
<accession>M1DP61</accession>
<evidence type="ECO:0000313" key="3">
    <source>
        <dbReference type="Proteomes" id="UP000011115"/>
    </source>
</evidence>
<dbReference type="PaxDb" id="4113-PGSC0003DMT400092139"/>
<reference evidence="2" key="2">
    <citation type="submission" date="2015-06" db="UniProtKB">
        <authorList>
            <consortium name="EnsemblPlants"/>
        </authorList>
    </citation>
    <scope>IDENTIFICATION</scope>
    <source>
        <strain evidence="2">DM1-3 516 R44</strain>
    </source>
</reference>
<dbReference type="AlphaFoldDB" id="M1DP61"/>
<feature type="region of interest" description="Disordered" evidence="1">
    <location>
        <begin position="77"/>
        <end position="122"/>
    </location>
</feature>
<proteinExistence type="predicted"/>
<dbReference type="HOGENOM" id="CLU_2241392_0_0_1"/>
<evidence type="ECO:0000256" key="1">
    <source>
        <dbReference type="SAM" id="MobiDB-lite"/>
    </source>
</evidence>
<evidence type="ECO:0000313" key="2">
    <source>
        <dbReference type="EnsemblPlants" id="PGSC0003DMT400092139"/>
    </source>
</evidence>
<dbReference type="InParanoid" id="M1DP61"/>
<dbReference type="EnsemblPlants" id="PGSC0003DMT400092139">
    <property type="protein sequence ID" value="PGSC0003DMT400092139"/>
    <property type="gene ID" value="PGSC0003DMG400041710"/>
</dbReference>
<protein>
    <submittedName>
        <fullName evidence="2">Uncharacterized protein</fullName>
    </submittedName>
</protein>
<sequence length="122" mass="14398">MKKPNSNYSRRSRRRVKQEKQKLKPTRNKPSQIDITNNNNLKKILSHLECFTIIQILFDDAISRTYNELVTKTDLKQKNSRWQTRQNKRHSKRETRNENESVTFSGAANGDGMSEGRLQHQL</sequence>
<dbReference type="Proteomes" id="UP000011115">
    <property type="component" value="Unassembled WGS sequence"/>
</dbReference>